<dbReference type="AlphaFoldDB" id="A0A0A9DW03"/>
<accession>A0A0A9DW03</accession>
<evidence type="ECO:0000313" key="1">
    <source>
        <dbReference type="EMBL" id="JAD92729.1"/>
    </source>
</evidence>
<reference evidence="1" key="2">
    <citation type="journal article" date="2015" name="Data Brief">
        <title>Shoot transcriptome of the giant reed, Arundo donax.</title>
        <authorList>
            <person name="Barrero R.A."/>
            <person name="Guerrero F.D."/>
            <person name="Moolhuijzen P."/>
            <person name="Goolsby J.A."/>
            <person name="Tidwell J."/>
            <person name="Bellgard S.E."/>
            <person name="Bellgard M.I."/>
        </authorList>
    </citation>
    <scope>NUCLEOTIDE SEQUENCE</scope>
    <source>
        <tissue evidence="1">Shoot tissue taken approximately 20 cm above the soil surface</tissue>
    </source>
</reference>
<reference evidence="1" key="1">
    <citation type="submission" date="2014-09" db="EMBL/GenBank/DDBJ databases">
        <authorList>
            <person name="Magalhaes I.L.F."/>
            <person name="Oliveira U."/>
            <person name="Santos F.R."/>
            <person name="Vidigal T.H.D.A."/>
            <person name="Brescovit A.D."/>
            <person name="Santos A.J."/>
        </authorList>
    </citation>
    <scope>NUCLEOTIDE SEQUENCE</scope>
    <source>
        <tissue evidence="1">Shoot tissue taken approximately 20 cm above the soil surface</tissue>
    </source>
</reference>
<sequence length="136" mass="14661">MGLQLGMTGILCIHSTPELLLLGQIAILQLHVPPDARPQLLYVLTHLVNSPLEIGLALALHLLGKEPLHILPPAELDDGPGLGPAAAAVCLRGRRPSIRRAVVDSQQHAPRRCHLEPHPPPRCPQVLLLHVGAARR</sequence>
<dbReference type="EMBL" id="GBRH01205166">
    <property type="protein sequence ID" value="JAD92729.1"/>
    <property type="molecule type" value="Transcribed_RNA"/>
</dbReference>
<organism evidence="1">
    <name type="scientific">Arundo donax</name>
    <name type="common">Giant reed</name>
    <name type="synonym">Donax arundinaceus</name>
    <dbReference type="NCBI Taxonomy" id="35708"/>
    <lineage>
        <taxon>Eukaryota</taxon>
        <taxon>Viridiplantae</taxon>
        <taxon>Streptophyta</taxon>
        <taxon>Embryophyta</taxon>
        <taxon>Tracheophyta</taxon>
        <taxon>Spermatophyta</taxon>
        <taxon>Magnoliopsida</taxon>
        <taxon>Liliopsida</taxon>
        <taxon>Poales</taxon>
        <taxon>Poaceae</taxon>
        <taxon>PACMAD clade</taxon>
        <taxon>Arundinoideae</taxon>
        <taxon>Arundineae</taxon>
        <taxon>Arundo</taxon>
    </lineage>
</organism>
<proteinExistence type="predicted"/>
<protein>
    <submittedName>
        <fullName evidence="1">Uncharacterized protein</fullName>
    </submittedName>
</protein>
<name>A0A0A9DW03_ARUDO</name>